<dbReference type="EMBL" id="MH590362">
    <property type="protein sequence ID" value="QCC71131.1"/>
    <property type="molecule type" value="Genomic_DNA"/>
</dbReference>
<evidence type="ECO:0000313" key="5">
    <source>
        <dbReference type="EMBL" id="AWW89755.1"/>
    </source>
</evidence>
<evidence type="ECO:0000313" key="10">
    <source>
        <dbReference type="EMBL" id="QCC70983.1"/>
    </source>
</evidence>
<dbReference type="SUPFAM" id="SSF52313">
    <property type="entry name" value="Ribosomal protein S2"/>
    <property type="match status" value="1"/>
</dbReference>
<evidence type="ECO:0000313" key="30">
    <source>
        <dbReference type="EMBL" id="QDA22225.1"/>
    </source>
</evidence>
<evidence type="ECO:0000313" key="1">
    <source>
        <dbReference type="EMBL" id="AIE46182.1"/>
    </source>
</evidence>
<dbReference type="EMBL" id="MH590359">
    <property type="protein sequence ID" value="QCC71020.1"/>
    <property type="molecule type" value="Genomic_DNA"/>
</dbReference>
<dbReference type="EMBL" id="MH620962">
    <property type="protein sequence ID" value="QKY75701.1"/>
    <property type="molecule type" value="Genomic_DNA"/>
</dbReference>
<dbReference type="EMBL" id="MH586538">
    <property type="protein sequence ID" value="QCC70946.1"/>
    <property type="molecule type" value="Genomic_DNA"/>
</dbReference>
<evidence type="ECO:0000313" key="31">
    <source>
        <dbReference type="EMBL" id="QDA22262.1"/>
    </source>
</evidence>
<dbReference type="EMBL" id="MH643729">
    <property type="protein sequence ID" value="QCT82299.1"/>
    <property type="molecule type" value="Genomic_DNA"/>
</dbReference>
<dbReference type="EMBL" id="MG681097">
    <property type="protein sequence ID" value="AWW89681.1"/>
    <property type="molecule type" value="Genomic_DNA"/>
</dbReference>
<dbReference type="EMBL" id="MH602245">
    <property type="protein sequence ID" value="QCT82151.1"/>
    <property type="molecule type" value="Genomic_DNA"/>
</dbReference>
<dbReference type="EMBL" id="MG774888">
    <property type="protein sequence ID" value="AYM32608.1"/>
    <property type="molecule type" value="Genomic_DNA"/>
</dbReference>
<evidence type="ECO:0000313" key="4">
    <source>
        <dbReference type="EMBL" id="AWW89718.1"/>
    </source>
</evidence>
<dbReference type="EMBL" id="MH620963">
    <property type="protein sequence ID" value="QKY75738.1"/>
    <property type="molecule type" value="Genomic_DNA"/>
</dbReference>
<dbReference type="EMBL" id="MH814648">
    <property type="protein sequence ID" value="QDA22262.1"/>
    <property type="molecule type" value="Genomic_DNA"/>
</dbReference>
<dbReference type="Gene3D" id="3.40.50.10490">
    <property type="entry name" value="Glucose-6-phosphate isomerase like protein, domain 1"/>
    <property type="match status" value="1"/>
</dbReference>
<dbReference type="EMBL" id="MG762007">
    <property type="protein sequence ID" value="AYK28747.1"/>
    <property type="molecule type" value="Genomic_DNA"/>
</dbReference>
<reference evidence="4" key="3">
    <citation type="submission" date="2017-12" db="EMBL/GenBank/DDBJ databases">
        <title>Mitochondrial genome (form II) of the golden tide-forming alga Sargassum horneri in 2016.</title>
        <authorList>
            <person name="Liu F."/>
        </authorList>
    </citation>
    <scope>NUCLEOTIDE SEQUENCE</scope>
    <source>
        <strain evidence="4">YS2016-1</strain>
    </source>
</reference>
<dbReference type="InterPro" id="IPR023591">
    <property type="entry name" value="Ribosomal_uS2_flav_dom_sf"/>
</dbReference>
<reference evidence="6" key="6">
    <citation type="submission" date="2018-01" db="EMBL/GenBank/DDBJ databases">
        <title>Mitochondrial genome of the golden tide-forming alga Sargassum horneri.</title>
        <authorList>
            <person name="Liu F."/>
        </authorList>
    </citation>
    <scope>NUCLEOTIDE SEQUENCE</scope>
    <source>
        <strain evidence="7">NJ-1S</strain>
        <strain evidence="6">NJ-2S</strain>
        <strain evidence="33">NJ-3</strain>
    </source>
</reference>
<evidence type="ECO:0000313" key="15">
    <source>
        <dbReference type="EMBL" id="QCC71168.1"/>
    </source>
</evidence>
<dbReference type="EMBL" id="MH590360">
    <property type="protein sequence ID" value="QCC71057.1"/>
    <property type="molecule type" value="Genomic_DNA"/>
</dbReference>
<geneLocation type="mitochondrion" evidence="1"/>
<dbReference type="EMBL" id="MH590358">
    <property type="protein sequence ID" value="QCC70983.1"/>
    <property type="molecule type" value="Genomic_DNA"/>
</dbReference>
<evidence type="ECO:0000313" key="16">
    <source>
        <dbReference type="EMBL" id="QCC71205.1"/>
    </source>
</evidence>
<dbReference type="EMBL" id="MG681098">
    <property type="protein sequence ID" value="AWW89718.1"/>
    <property type="molecule type" value="Genomic_DNA"/>
</dbReference>
<proteinExistence type="predicted"/>
<dbReference type="EMBL" id="MH607125">
    <property type="protein sequence ID" value="QCT82003.1"/>
    <property type="molecule type" value="Genomic_DNA"/>
</dbReference>
<evidence type="ECO:0000313" key="35">
    <source>
        <dbReference type="EMBL" id="QKY75738.1"/>
    </source>
</evidence>
<dbReference type="EMBL" id="MG774887">
    <property type="protein sequence ID" value="AYM32571.1"/>
    <property type="molecule type" value="Genomic_DNA"/>
</dbReference>
<dbReference type="GeneID" id="19940553"/>
<dbReference type="EMBL" id="MH814646">
    <property type="protein sequence ID" value="QDA22188.1"/>
    <property type="molecule type" value="Genomic_DNA"/>
</dbReference>
<name>A0A068LH18_9PHAE</name>
<evidence type="ECO:0000313" key="9">
    <source>
        <dbReference type="EMBL" id="AYM32608.1"/>
    </source>
</evidence>
<evidence type="ECO:0000313" key="29">
    <source>
        <dbReference type="EMBL" id="QDA22188.1"/>
    </source>
</evidence>
<reference evidence="15" key="10">
    <citation type="submission" date="2018-07" db="EMBL/GenBank/DDBJ databases">
        <title>Mitochondrial genome (form II) of the golden tide-forming alga Sargassum horneri.</title>
        <authorList>
            <person name="Liu F."/>
        </authorList>
    </citation>
    <scope>NUCLEOTIDE SEQUENCE</scope>
    <source>
        <strain evidence="26">QD-2_B</strain>
        <strain evidence="35">RC-1</strain>
        <strain evidence="28">RZ-1_F</strain>
        <strain evidence="15">SS2017-1_R</strain>
        <strain evidence="27">YT-1_B</strain>
    </source>
</reference>
<dbReference type="EMBL" id="MH607127">
    <property type="protein sequence ID" value="QCT82262.1"/>
    <property type="molecule type" value="Genomic_DNA"/>
</dbReference>
<dbReference type="EMBL" id="MT795186">
    <property type="protein sequence ID" value="QNU09230.1"/>
    <property type="molecule type" value="Genomic_DNA"/>
</dbReference>
<evidence type="ECO:0000313" key="18">
    <source>
        <dbReference type="EMBL" id="QCC71279.1"/>
    </source>
</evidence>
<protein>
    <submittedName>
        <fullName evidence="1">Ribosomal protein S2</fullName>
    </submittedName>
</protein>
<organism evidence="1">
    <name type="scientific">Sargassum horneri</name>
    <dbReference type="NCBI Taxonomy" id="74089"/>
    <lineage>
        <taxon>Eukaryota</taxon>
        <taxon>Sar</taxon>
        <taxon>Stramenopiles</taxon>
        <taxon>Ochrophyta</taxon>
        <taxon>PX clade</taxon>
        <taxon>Phaeophyceae</taxon>
        <taxon>Fucales</taxon>
        <taxon>Sargassaceae</taxon>
        <taxon>Sargassum</taxon>
    </lineage>
</organism>
<reference evidence="23" key="9">
    <citation type="submission" date="2018-07" db="EMBL/GenBank/DDBJ databases">
        <title>Mitochondrial genome (form II) of the golden tide-forming alga Sargassum horneri in 2018.</title>
        <authorList>
            <person name="Liu F."/>
        </authorList>
    </citation>
    <scope>NUCLEOTIDE SEQUENCE</scope>
    <source>
        <strain evidence="29">ECS2018-1</strain>
        <strain evidence="30">ECS2018-2</strain>
        <strain evidence="25">SS2018-1</strain>
        <strain evidence="23">YS2018-1</strain>
        <strain evidence="24">YS2018-2</strain>
    </source>
</reference>
<dbReference type="EMBL" id="MG681099">
    <property type="protein sequence ID" value="AWW89755.1"/>
    <property type="molecule type" value="Genomic_DNA"/>
</dbReference>
<dbReference type="RefSeq" id="YP_009049386.1">
    <property type="nucleotide sequence ID" value="NC_024613.1"/>
</dbReference>
<evidence type="ECO:0000313" key="21">
    <source>
        <dbReference type="EMBL" id="QCT82040.1"/>
    </source>
</evidence>
<keyword evidence="1" id="KW-0689">Ribosomal protein</keyword>
<reference evidence="1" key="1">
    <citation type="journal article" date="2014" name="J. Appl. Phycol.">
        <title>Complete mitochondrial genome of the brown alga Sargassum horneri (Sargassaceae, Phaeophyceae): genome organization and phylogenetic analyses.</title>
        <authorList>
            <person name="Liu F."/>
            <person name="Pang S."/>
            <person name="Li X."/>
            <person name="Li J."/>
        </authorList>
    </citation>
    <scope>NUCLEOTIDE SEQUENCE</scope>
</reference>
<reference evidence="31" key="11">
    <citation type="submission" date="2018-08" db="EMBL/GenBank/DDBJ databases">
        <title>Mitochondrial genome (form I) of the golden tide-forming alga Sargassum horneri in 2018.</title>
        <authorList>
            <person name="Liu F."/>
        </authorList>
    </citation>
    <scope>NUCLEOTIDE SEQUENCE</scope>
    <source>
        <strain evidence="22">HY-1_B</strain>
        <strain evidence="31">ST-1</strain>
        <strain evidence="32">ST-2</strain>
    </source>
</reference>
<reference evidence="8" key="5">
    <citation type="submission" date="2018-01" db="EMBL/GenBank/DDBJ databases">
        <title>Mitochondrial genome (Japan I) of the golden tide-forming alga Sargassum horneri.</title>
        <authorList>
            <person name="Liu F."/>
        </authorList>
    </citation>
    <scope>NUCLEOTIDE SEQUENCE</scope>
    <source>
        <strain evidence="8">JP-1</strain>
        <strain evidence="9">JP-2</strain>
    </source>
</reference>
<evidence type="ECO:0000313" key="32">
    <source>
        <dbReference type="EMBL" id="QDA22299.1"/>
    </source>
</evidence>
<keyword evidence="1" id="KW-0496">Mitochondrion</keyword>
<evidence type="ECO:0000313" key="14">
    <source>
        <dbReference type="EMBL" id="QCC71131.1"/>
    </source>
</evidence>
<dbReference type="EMBL" id="MH590363">
    <property type="protein sequence ID" value="QCC71168.1"/>
    <property type="molecule type" value="Genomic_DNA"/>
</dbReference>
<evidence type="ECO:0000313" key="2">
    <source>
        <dbReference type="EMBL" id="AWW89644.1"/>
    </source>
</evidence>
<dbReference type="EMBL" id="MH586537">
    <property type="protein sequence ID" value="QCC70909.1"/>
    <property type="molecule type" value="Genomic_DNA"/>
</dbReference>
<evidence type="ECO:0000313" key="19">
    <source>
        <dbReference type="EMBL" id="QCT81966.1"/>
    </source>
</evidence>
<evidence type="ECO:0000313" key="28">
    <source>
        <dbReference type="EMBL" id="QCT82299.1"/>
    </source>
</evidence>
<evidence type="ECO:0000313" key="34">
    <source>
        <dbReference type="EMBL" id="QKY75701.1"/>
    </source>
</evidence>
<dbReference type="EMBL" id="MH590364">
    <property type="protein sequence ID" value="QCC71205.1"/>
    <property type="molecule type" value="Genomic_DNA"/>
</dbReference>
<evidence type="ECO:0000313" key="11">
    <source>
        <dbReference type="EMBL" id="QCC71020.1"/>
    </source>
</evidence>
<dbReference type="EMBL" id="MH607124">
    <property type="protein sequence ID" value="QCT81966.1"/>
    <property type="molecule type" value="Genomic_DNA"/>
</dbReference>
<dbReference type="AlphaFoldDB" id="A0A068LH18"/>
<reference evidence="19" key="8">
    <citation type="submission" date="2018-07" db="EMBL/GenBank/DDBJ databases">
        <title>Mitochondrial genome (form I) of the golden tide-forming alga Sargassum horneri.</title>
        <authorList>
            <person name="Liu F."/>
        </authorList>
    </citation>
    <scope>NUCLEOTIDE SEQUENCE</scope>
    <source>
        <strain evidence="20">QD-1_B</strain>
        <strain evidence="34">RC-2</strain>
        <strain evidence="21">RZ-2_F</strain>
        <strain evidence="19">YT-2_B</strain>
    </source>
</reference>
<sequence length="199" mass="22706">MQKTKNRAILSFFVGSCGYLVPRFKNDDVTVSKTIQSYLLGKRDLYYLYNLEKSLYGIRATLEVLETMVDSKADILFINSLPIIAQGFDKDISITGIKWKRGVLSKFKKVDLVFLCDIMKENLVESHRECLLVVGVGGSTTSRMSYLFNLNIEDILLSYWFFNAVSVICRRGKRKLKCEKKLSGFLGGKGRCKSYNYAI</sequence>
<dbReference type="EMBL" id="MH590365">
    <property type="protein sequence ID" value="QCC71242.1"/>
    <property type="molecule type" value="Genomic_DNA"/>
</dbReference>
<reference evidence="10" key="7">
    <citation type="submission" date="2018-07" db="EMBL/GenBank/DDBJ databases">
        <title>Mitochondrial genome (form I) of the golden tide-forming alga Sargassum horneri in 2017.</title>
        <authorList>
            <person name="Liu F."/>
        </authorList>
    </citation>
    <scope>NUCLEOTIDE SEQUENCE</scope>
    <source>
        <strain evidence="18">SS2017-2_F</strain>
        <strain evidence="17">SS2017-2_R</strain>
        <strain evidence="3">YS2017-2</strain>
        <strain evidence="13">YS2017-4</strain>
        <strain evidence="11">YS2017-6</strain>
        <strain evidence="10">YS2017-7</strain>
    </source>
</reference>
<dbReference type="EMBL" id="MH590361">
    <property type="protein sequence ID" value="QCC71094.1"/>
    <property type="molecule type" value="Genomic_DNA"/>
</dbReference>
<evidence type="ECO:0000313" key="23">
    <source>
        <dbReference type="EMBL" id="QCT82114.1"/>
    </source>
</evidence>
<evidence type="ECO:0000313" key="17">
    <source>
        <dbReference type="EMBL" id="QCC71242.1"/>
    </source>
</evidence>
<dbReference type="EMBL" id="MH643730">
    <property type="protein sequence ID" value="QCT82077.1"/>
    <property type="molecule type" value="Genomic_DNA"/>
</dbReference>
<dbReference type="EMBL" id="MH602244">
    <property type="protein sequence ID" value="QCT82114.1"/>
    <property type="molecule type" value="Genomic_DNA"/>
</dbReference>
<evidence type="ECO:0000313" key="36">
    <source>
        <dbReference type="EMBL" id="QNU09230.1"/>
    </source>
</evidence>
<dbReference type="EMBL" id="MG762006">
    <property type="protein sequence ID" value="AYK28710.1"/>
    <property type="molecule type" value="Genomic_DNA"/>
</dbReference>
<evidence type="ECO:0000313" key="25">
    <source>
        <dbReference type="EMBL" id="QCT82188.1"/>
    </source>
</evidence>
<dbReference type="GO" id="GO:0005840">
    <property type="term" value="C:ribosome"/>
    <property type="evidence" value="ECO:0007669"/>
    <property type="project" value="UniProtKB-KW"/>
</dbReference>
<evidence type="ECO:0000313" key="7">
    <source>
        <dbReference type="EMBL" id="AYK28747.1"/>
    </source>
</evidence>
<dbReference type="EMBL" id="MG681096">
    <property type="protein sequence ID" value="AWW89644.1"/>
    <property type="molecule type" value="Genomic_DNA"/>
</dbReference>
<evidence type="ECO:0000313" key="22">
    <source>
        <dbReference type="EMBL" id="QCT82077.1"/>
    </source>
</evidence>
<dbReference type="EMBL" id="MH814647">
    <property type="protein sequence ID" value="QDA22225.1"/>
    <property type="molecule type" value="Genomic_DNA"/>
</dbReference>
<evidence type="ECO:0000313" key="24">
    <source>
        <dbReference type="EMBL" id="QCT82151.1"/>
    </source>
</evidence>
<evidence type="ECO:0000313" key="12">
    <source>
        <dbReference type="EMBL" id="QCC71057.1"/>
    </source>
</evidence>
<evidence type="ECO:0000313" key="8">
    <source>
        <dbReference type="EMBL" id="AYM32571.1"/>
    </source>
</evidence>
<dbReference type="EMBL" id="MH607126">
    <property type="protein sequence ID" value="QCT82225.1"/>
    <property type="molecule type" value="Genomic_DNA"/>
</dbReference>
<evidence type="ECO:0000313" key="13">
    <source>
        <dbReference type="EMBL" id="QCC71094.1"/>
    </source>
</evidence>
<reference evidence="2" key="2">
    <citation type="submission" date="2017-12" db="EMBL/GenBank/DDBJ databases">
        <title>Mitochondrial genome (form I) of the golden tide-forming alga Sargassum horneri in 2016.</title>
        <authorList>
            <person name="Liu F."/>
        </authorList>
    </citation>
    <scope>NUCLEOTIDE SEQUENCE</scope>
    <source>
        <strain evidence="2">YS2016-2</strain>
    </source>
</reference>
<dbReference type="EMBL" id="MH643728">
    <property type="protein sequence ID" value="QCT82040.1"/>
    <property type="molecule type" value="Genomic_DNA"/>
</dbReference>
<evidence type="ECO:0000313" key="6">
    <source>
        <dbReference type="EMBL" id="AYK28710.1"/>
    </source>
</evidence>
<dbReference type="EMBL" id="MH590366">
    <property type="protein sequence ID" value="QCC71279.1"/>
    <property type="molecule type" value="Genomic_DNA"/>
</dbReference>
<evidence type="ECO:0000313" key="26">
    <source>
        <dbReference type="EMBL" id="QCT82225.1"/>
    </source>
</evidence>
<dbReference type="EMBL" id="MH814649">
    <property type="protein sequence ID" value="QDA22299.1"/>
    <property type="molecule type" value="Genomic_DNA"/>
</dbReference>
<evidence type="ECO:0000313" key="27">
    <source>
        <dbReference type="EMBL" id="QCT82262.1"/>
    </source>
</evidence>
<keyword evidence="1" id="KW-0687">Ribonucleoprotein</keyword>
<accession>A0A068LH18</accession>
<reference evidence="5" key="4">
    <citation type="submission" date="2017-12" db="EMBL/GenBank/DDBJ databases">
        <title>Mitochondrial genome (form II) of the golden tide-forming alga Sargassum horneri in 2017.</title>
        <authorList>
            <person name="Liu F."/>
        </authorList>
    </citation>
    <scope>NUCLEOTIDE SEQUENCE</scope>
    <source>
        <strain evidence="16">SS2017-1_F</strain>
        <strain evidence="5">YS2017-1</strain>
        <strain evidence="14">YS2017-3</strain>
        <strain evidence="12">YS2017-5</strain>
    </source>
</reference>
<dbReference type="EMBL" id="MH602246">
    <property type="protein sequence ID" value="QCT82188.1"/>
    <property type="molecule type" value="Genomic_DNA"/>
</dbReference>
<gene>
    <name evidence="1" type="primary">rps2</name>
    <name evidence="1" type="ORF">SarhoMp04</name>
</gene>
<evidence type="ECO:0000313" key="33">
    <source>
        <dbReference type="EMBL" id="QKJ82044.1"/>
    </source>
</evidence>
<reference evidence="36" key="12">
    <citation type="journal article" name="Sustainability">
        <title>Comparative Analysis of Sequence Polymorphism in Complete Organelle Genomes of the 'Golden Tide' Seaweed Sargassum horneri between Korean and Chinese Forms.</title>
        <authorList>
            <person name="Byeon S.Y."/>
            <person name="Cheon K.-S."/>
            <person name="Kim S."/>
            <person name="Yun S.-H."/>
            <person name="Oh H.-J."/>
            <person name="Park S.R."/>
            <person name="Kim T.-H."/>
            <person name="Kim J.K."/>
            <person name="Lee H.J."/>
        </authorList>
    </citation>
    <scope>NUCLEOTIDE SEQUENCE</scope>
    <source>
        <strain evidence="36">JD</strain>
    </source>
</reference>
<evidence type="ECO:0000313" key="20">
    <source>
        <dbReference type="EMBL" id="QCT82003.1"/>
    </source>
</evidence>
<evidence type="ECO:0000313" key="3">
    <source>
        <dbReference type="EMBL" id="AWW89681.1"/>
    </source>
</evidence>
<dbReference type="EMBL" id="KJ938300">
    <property type="protein sequence ID" value="AIE46182.1"/>
    <property type="molecule type" value="Genomic_DNA"/>
</dbReference>
<dbReference type="EMBL" id="MG770606">
    <property type="protein sequence ID" value="QKJ82044.1"/>
    <property type="molecule type" value="Genomic_DNA"/>
</dbReference>